<dbReference type="Gene3D" id="3.30.300.20">
    <property type="match status" value="1"/>
</dbReference>
<dbReference type="PANTHER" id="PTHR39624:SF2">
    <property type="entry name" value="OSMC-LIKE PROTEIN"/>
    <property type="match status" value="1"/>
</dbReference>
<protein>
    <submittedName>
        <fullName evidence="1">OsmC-like protein</fullName>
    </submittedName>
</protein>
<dbReference type="PANTHER" id="PTHR39624">
    <property type="entry name" value="PROTEIN INVOLVED IN RIMO-MEDIATED BETA-METHYLTHIOLATION OF RIBOSOMAL PROTEIN S12 YCAO"/>
    <property type="match status" value="1"/>
</dbReference>
<dbReference type="Proteomes" id="UP000241762">
    <property type="component" value="Chromosome"/>
</dbReference>
<gene>
    <name evidence="1" type="ORF">phytr_12500</name>
</gene>
<dbReference type="KEGG" id="ptc:phytr_12500"/>
<dbReference type="EMBL" id="CP027845">
    <property type="protein sequence ID" value="AVP88174.1"/>
    <property type="molecule type" value="Genomic_DNA"/>
</dbReference>
<accession>A0A2P1PA69</accession>
<dbReference type="AlphaFoldDB" id="A0A2P1PA69"/>
<dbReference type="InterPro" id="IPR015946">
    <property type="entry name" value="KH_dom-like_a/b"/>
</dbReference>
<evidence type="ECO:0000313" key="1">
    <source>
        <dbReference type="EMBL" id="AVP88174.1"/>
    </source>
</evidence>
<dbReference type="InterPro" id="IPR036102">
    <property type="entry name" value="OsmC/Ohrsf"/>
</dbReference>
<dbReference type="SUPFAM" id="SSF82784">
    <property type="entry name" value="OsmC-like"/>
    <property type="match status" value="1"/>
</dbReference>
<reference evidence="1 2" key="1">
    <citation type="submission" date="2018-03" db="EMBL/GenBank/DDBJ databases">
        <title>A gene transfer event suggests a long-term partnership between eustigmatophyte algae and a novel lineage of endosymbiotic bacteria.</title>
        <authorList>
            <person name="Yurchenko T."/>
            <person name="Sevcikova T."/>
            <person name="Pribyl P."/>
            <person name="El Karkouri K."/>
            <person name="Klimes V."/>
            <person name="Amaral R."/>
            <person name="Zbrankova V."/>
            <person name="Kim E."/>
            <person name="Raoult D."/>
            <person name="Santos L.M.A."/>
            <person name="Elias M."/>
        </authorList>
    </citation>
    <scope>NUCLEOTIDE SEQUENCE [LARGE SCALE GENOMIC DNA]</scope>
    <source>
        <strain evidence="1">CCALA 838</strain>
    </source>
</reference>
<name>A0A2P1PA69_9RICK</name>
<dbReference type="Pfam" id="PF02566">
    <property type="entry name" value="OsmC"/>
    <property type="match status" value="1"/>
</dbReference>
<sequence>MMIQQSDLKKKEILITSVNDVGPFAFSVKTANHSIMADEPKDIGGSDSGMNPFDLLAASLGTCTAMTLQFYAKRKNLELGQFQVKISIIHTPIQGTNENSHIFTCDIIFEEAKTPELIQKFKEIAEKCPVHKAISHNKISILTNVI</sequence>
<organism evidence="1 2">
    <name type="scientific">Candidatus Phycorickettsia trachydisci</name>
    <dbReference type="NCBI Taxonomy" id="2115978"/>
    <lineage>
        <taxon>Bacteria</taxon>
        <taxon>Pseudomonadati</taxon>
        <taxon>Pseudomonadota</taxon>
        <taxon>Alphaproteobacteria</taxon>
        <taxon>Rickettsiales</taxon>
        <taxon>Rickettsiaceae</taxon>
        <taxon>Candidatus Phycorickettsia</taxon>
    </lineage>
</organism>
<evidence type="ECO:0000313" key="2">
    <source>
        <dbReference type="Proteomes" id="UP000241762"/>
    </source>
</evidence>
<keyword evidence="2" id="KW-1185">Reference proteome</keyword>
<proteinExistence type="predicted"/>
<dbReference type="InterPro" id="IPR003718">
    <property type="entry name" value="OsmC/Ohr_fam"/>
</dbReference>